<evidence type="ECO:0000313" key="1">
    <source>
        <dbReference type="EMBL" id="KAK9848673.1"/>
    </source>
</evidence>
<accession>A0AAW1SM16</accession>
<proteinExistence type="predicted"/>
<reference evidence="1 2" key="1">
    <citation type="journal article" date="2024" name="Nat. Commun.">
        <title>Phylogenomics reveals the evolutionary origins of lichenization in chlorophyte algae.</title>
        <authorList>
            <person name="Puginier C."/>
            <person name="Libourel C."/>
            <person name="Otte J."/>
            <person name="Skaloud P."/>
            <person name="Haon M."/>
            <person name="Grisel S."/>
            <person name="Petersen M."/>
            <person name="Berrin J.G."/>
            <person name="Delaux P.M."/>
            <person name="Dal Grande F."/>
            <person name="Keller J."/>
        </authorList>
    </citation>
    <scope>NUCLEOTIDE SEQUENCE [LARGE SCALE GENOMIC DNA]</scope>
    <source>
        <strain evidence="1 2">SAG 2523</strain>
    </source>
</reference>
<dbReference type="Proteomes" id="UP001485043">
    <property type="component" value="Unassembled WGS sequence"/>
</dbReference>
<keyword evidence="2" id="KW-1185">Reference proteome</keyword>
<sequence length="209" mass="23122">MQRLRRQYIMLHQQRLALVEPLDKVPDLCHQIGVLEQELQMNDIIMFRTLAESAAEASHQNEAQNSTSRQRGWIAWGLSGMASFAGISSSQEIHGELMRAPSESDIEALCDVLQFDTSAAASQAGSGMKLQKAALHLEVIQSRLTLTGQNDISLVQGEGSAFAAETEYNQPGRLEHLPLYSISWSRICWLSMGSCYSAPAQMTTESSRH</sequence>
<evidence type="ECO:0000313" key="2">
    <source>
        <dbReference type="Proteomes" id="UP001485043"/>
    </source>
</evidence>
<protein>
    <submittedName>
        <fullName evidence="1">Uncharacterized protein</fullName>
    </submittedName>
</protein>
<gene>
    <name evidence="1" type="ORF">WJX84_006274</name>
</gene>
<organism evidence="1 2">
    <name type="scientific">Apatococcus fuscideae</name>
    <dbReference type="NCBI Taxonomy" id="2026836"/>
    <lineage>
        <taxon>Eukaryota</taxon>
        <taxon>Viridiplantae</taxon>
        <taxon>Chlorophyta</taxon>
        <taxon>core chlorophytes</taxon>
        <taxon>Trebouxiophyceae</taxon>
        <taxon>Chlorellales</taxon>
        <taxon>Chlorellaceae</taxon>
        <taxon>Apatococcus</taxon>
    </lineage>
</organism>
<name>A0AAW1SM16_9CHLO</name>
<dbReference type="AlphaFoldDB" id="A0AAW1SM16"/>
<dbReference type="EMBL" id="JALJOV010001385">
    <property type="protein sequence ID" value="KAK9848673.1"/>
    <property type="molecule type" value="Genomic_DNA"/>
</dbReference>
<comment type="caution">
    <text evidence="1">The sequence shown here is derived from an EMBL/GenBank/DDBJ whole genome shotgun (WGS) entry which is preliminary data.</text>
</comment>